<dbReference type="AlphaFoldDB" id="A0A821CX34"/>
<comment type="caution">
    <text evidence="1">The sequence shown here is derived from an EMBL/GenBank/DDBJ whole genome shotgun (WGS) entry which is preliminary data.</text>
</comment>
<evidence type="ECO:0000313" key="1">
    <source>
        <dbReference type="EMBL" id="CAF4612679.1"/>
    </source>
</evidence>
<dbReference type="EMBL" id="CAJOBO010012913">
    <property type="protein sequence ID" value="CAF4612679.1"/>
    <property type="molecule type" value="Genomic_DNA"/>
</dbReference>
<protein>
    <submittedName>
        <fullName evidence="1">Uncharacterized protein</fullName>
    </submittedName>
</protein>
<evidence type="ECO:0000313" key="2">
    <source>
        <dbReference type="Proteomes" id="UP000663851"/>
    </source>
</evidence>
<accession>A0A821CX34</accession>
<dbReference type="Proteomes" id="UP000663851">
    <property type="component" value="Unassembled WGS sequence"/>
</dbReference>
<feature type="non-terminal residue" evidence="1">
    <location>
        <position position="1"/>
    </location>
</feature>
<sequence>TYLMNNSLEFLKITALIKYRLYSKEMPWITGKQTSSLVLSKFLNLKLNLNGLAIPQWFCNGPGALVTHWLQEFQRAARHHRSAMKVILTFE</sequence>
<reference evidence="1" key="1">
    <citation type="submission" date="2021-02" db="EMBL/GenBank/DDBJ databases">
        <authorList>
            <person name="Nowell W R."/>
        </authorList>
    </citation>
    <scope>NUCLEOTIDE SEQUENCE</scope>
</reference>
<organism evidence="1 2">
    <name type="scientific">Rotaria socialis</name>
    <dbReference type="NCBI Taxonomy" id="392032"/>
    <lineage>
        <taxon>Eukaryota</taxon>
        <taxon>Metazoa</taxon>
        <taxon>Spiralia</taxon>
        <taxon>Gnathifera</taxon>
        <taxon>Rotifera</taxon>
        <taxon>Eurotatoria</taxon>
        <taxon>Bdelloidea</taxon>
        <taxon>Philodinida</taxon>
        <taxon>Philodinidae</taxon>
        <taxon>Rotaria</taxon>
    </lineage>
</organism>
<proteinExistence type="predicted"/>
<name>A0A821CX34_9BILA</name>
<gene>
    <name evidence="1" type="ORF">HFQ381_LOCUS34054</name>
</gene>